<dbReference type="GO" id="GO:0016491">
    <property type="term" value="F:oxidoreductase activity"/>
    <property type="evidence" value="ECO:0007669"/>
    <property type="project" value="UniProtKB-UniRule"/>
</dbReference>
<evidence type="ECO:0000256" key="5">
    <source>
        <dbReference type="ARBA" id="ARBA00023002"/>
    </source>
</evidence>
<evidence type="ECO:0000313" key="11">
    <source>
        <dbReference type="Proteomes" id="UP000678228"/>
    </source>
</evidence>
<feature type="binding site" description="in other chain" evidence="8">
    <location>
        <begin position="10"/>
        <end position="12"/>
    </location>
    <ligand>
        <name>FMN</name>
        <dbReference type="ChEBI" id="CHEBI:58210"/>
        <note>ligand shared between dimeric partners</note>
    </ligand>
</feature>
<dbReference type="SUPFAM" id="SSF55469">
    <property type="entry name" value="FMN-dependent nitroreductase-like"/>
    <property type="match status" value="1"/>
</dbReference>
<dbReference type="PANTHER" id="PTHR43821">
    <property type="entry name" value="NAD(P)H NITROREDUCTASE YDJA-RELATED"/>
    <property type="match status" value="1"/>
</dbReference>
<keyword evidence="4 7" id="KW-0521">NADP</keyword>
<evidence type="ECO:0000256" key="8">
    <source>
        <dbReference type="PIRSR" id="PIRSR000232-1"/>
    </source>
</evidence>
<name>A0A940WYR5_9BACI</name>
<feature type="binding site" evidence="8">
    <location>
        <position position="39"/>
    </location>
    <ligand>
        <name>FMN</name>
        <dbReference type="ChEBI" id="CHEBI:58210"/>
        <note>ligand shared between dimeric partners</note>
    </ligand>
</feature>
<dbReference type="RefSeq" id="WP_210599199.1">
    <property type="nucleotide sequence ID" value="NZ_JAGKSQ010000012.1"/>
</dbReference>
<protein>
    <recommendedName>
        <fullName evidence="7">Putative NAD(P)H nitroreductase</fullName>
        <ecNumber evidence="7">1.-.-.-</ecNumber>
    </recommendedName>
</protein>
<evidence type="ECO:0000256" key="4">
    <source>
        <dbReference type="ARBA" id="ARBA00022857"/>
    </source>
</evidence>
<gene>
    <name evidence="10" type="ORF">J7W16_19695</name>
</gene>
<comment type="cofactor">
    <cofactor evidence="8">
        <name>FMN</name>
        <dbReference type="ChEBI" id="CHEBI:58210"/>
    </cofactor>
    <text evidence="8">Binds 1 FMN per subunit.</text>
</comment>
<dbReference type="InterPro" id="IPR026021">
    <property type="entry name" value="YdjA-like"/>
</dbReference>
<feature type="domain" description="Nitroreductase" evidence="9">
    <location>
        <begin position="7"/>
        <end position="168"/>
    </location>
</feature>
<keyword evidence="2 7" id="KW-0285">Flavoprotein</keyword>
<evidence type="ECO:0000256" key="3">
    <source>
        <dbReference type="ARBA" id="ARBA00022643"/>
    </source>
</evidence>
<dbReference type="EMBL" id="JAGKSQ010000012">
    <property type="protein sequence ID" value="MBP3953342.1"/>
    <property type="molecule type" value="Genomic_DNA"/>
</dbReference>
<comment type="caution">
    <text evidence="10">The sequence shown here is derived from an EMBL/GenBank/DDBJ whole genome shotgun (WGS) entry which is preliminary data.</text>
</comment>
<evidence type="ECO:0000313" key="10">
    <source>
        <dbReference type="EMBL" id="MBP3953342.1"/>
    </source>
</evidence>
<comment type="similarity">
    <text evidence="1 7">Belongs to the nitroreductase family.</text>
</comment>
<keyword evidence="11" id="KW-1185">Reference proteome</keyword>
<proteinExistence type="inferred from homology"/>
<dbReference type="AlphaFoldDB" id="A0A940WYR5"/>
<dbReference type="InterPro" id="IPR052530">
    <property type="entry name" value="NAD(P)H_nitroreductase"/>
</dbReference>
<dbReference type="PIRSF" id="PIRSF000232">
    <property type="entry name" value="YdjA"/>
    <property type="match status" value="1"/>
</dbReference>
<keyword evidence="3 7" id="KW-0288">FMN</keyword>
<reference evidence="10" key="1">
    <citation type="submission" date="2021-03" db="EMBL/GenBank/DDBJ databases">
        <title>Bacillus suaedae sp. nov., isolated from Suaeda aralocaspica.</title>
        <authorList>
            <person name="Lei R.F.R."/>
        </authorList>
    </citation>
    <scope>NUCLEOTIDE SEQUENCE</scope>
    <source>
        <strain evidence="10">YZJH907-2</strain>
    </source>
</reference>
<feature type="binding site" description="in other chain" evidence="8">
    <location>
        <begin position="137"/>
        <end position="139"/>
    </location>
    <ligand>
        <name>FMN</name>
        <dbReference type="ChEBI" id="CHEBI:58210"/>
        <note>ligand shared between dimeric partners</note>
    </ligand>
</feature>
<organism evidence="10 11">
    <name type="scientific">Halalkalibacter suaedae</name>
    <dbReference type="NCBI Taxonomy" id="2822140"/>
    <lineage>
        <taxon>Bacteria</taxon>
        <taxon>Bacillati</taxon>
        <taxon>Bacillota</taxon>
        <taxon>Bacilli</taxon>
        <taxon>Bacillales</taxon>
        <taxon>Bacillaceae</taxon>
        <taxon>Halalkalibacter</taxon>
    </lineage>
</organism>
<keyword evidence="5 7" id="KW-0560">Oxidoreductase</keyword>
<dbReference type="InterPro" id="IPR000415">
    <property type="entry name" value="Nitroreductase-like"/>
</dbReference>
<dbReference type="Gene3D" id="3.40.109.10">
    <property type="entry name" value="NADH Oxidase"/>
    <property type="match status" value="1"/>
</dbReference>
<sequence>MDLMEVLKARRSIGLVKEDAVSRDLIEQILEAGTYAPNHHRTEPWRFFVLEGDARNRLGDVLAEITQSTCADPPSEDDLKKIERQRKNPLRAPVIIAVGVEPTDKKNVILQEEHAAVHAAVQNMLLAIHALGLGAVWRTGPICYDKKVKEFFKLSPQGELVAFLYIGYPNMEPGKKINKGFEEHTTWME</sequence>
<evidence type="ECO:0000256" key="2">
    <source>
        <dbReference type="ARBA" id="ARBA00022630"/>
    </source>
</evidence>
<dbReference type="PANTHER" id="PTHR43821:SF1">
    <property type="entry name" value="NAD(P)H NITROREDUCTASE YDJA-RELATED"/>
    <property type="match status" value="1"/>
</dbReference>
<dbReference type="InterPro" id="IPR029479">
    <property type="entry name" value="Nitroreductase"/>
</dbReference>
<dbReference type="EC" id="1.-.-.-" evidence="7"/>
<accession>A0A940WYR5</accession>
<evidence type="ECO:0000259" key="9">
    <source>
        <dbReference type="Pfam" id="PF00881"/>
    </source>
</evidence>
<keyword evidence="6 7" id="KW-0520">NAD</keyword>
<evidence type="ECO:0000256" key="7">
    <source>
        <dbReference type="PIRNR" id="PIRNR000232"/>
    </source>
</evidence>
<evidence type="ECO:0000256" key="1">
    <source>
        <dbReference type="ARBA" id="ARBA00007118"/>
    </source>
</evidence>
<dbReference type="Pfam" id="PF00881">
    <property type="entry name" value="Nitroreductase"/>
    <property type="match status" value="1"/>
</dbReference>
<dbReference type="Proteomes" id="UP000678228">
    <property type="component" value="Unassembled WGS sequence"/>
</dbReference>
<evidence type="ECO:0000256" key="6">
    <source>
        <dbReference type="ARBA" id="ARBA00023027"/>
    </source>
</evidence>
<dbReference type="CDD" id="cd02135">
    <property type="entry name" value="YdjA-like"/>
    <property type="match status" value="1"/>
</dbReference>